<feature type="transmembrane region" description="Helical" evidence="2">
    <location>
        <begin position="450"/>
        <end position="471"/>
    </location>
</feature>
<dbReference type="Proteomes" id="UP000028481">
    <property type="component" value="Chromosome"/>
</dbReference>
<dbReference type="Pfam" id="PF10145">
    <property type="entry name" value="PhageMin_Tail"/>
    <property type="match status" value="1"/>
</dbReference>
<dbReference type="InterPro" id="IPR010090">
    <property type="entry name" value="Phage_tape_meas"/>
</dbReference>
<feature type="domain" description="Phage tail tape measure protein" evidence="3">
    <location>
        <begin position="109"/>
        <end position="297"/>
    </location>
</feature>
<keyword evidence="2" id="KW-0812">Transmembrane</keyword>
<dbReference type="OrthoDB" id="9780715at2"/>
<dbReference type="NCBIfam" id="TIGR01760">
    <property type="entry name" value="tape_meas_TP901"/>
    <property type="match status" value="1"/>
</dbReference>
<dbReference type="RefSeq" id="WP_038062180.1">
    <property type="nucleotide sequence ID" value="NZ_CP008796.1"/>
</dbReference>
<dbReference type="PANTHER" id="PTHR37813">
    <property type="entry name" value="FELS-2 PROPHAGE PROTEIN"/>
    <property type="match status" value="1"/>
</dbReference>
<dbReference type="AlphaFoldDB" id="A0A075X0G2"/>
<dbReference type="PANTHER" id="PTHR37813:SF1">
    <property type="entry name" value="FELS-2 PROPHAGE PROTEIN"/>
    <property type="match status" value="1"/>
</dbReference>
<accession>A0A075X0G2</accession>
<proteinExistence type="predicted"/>
<feature type="transmembrane region" description="Helical" evidence="2">
    <location>
        <begin position="418"/>
        <end position="444"/>
    </location>
</feature>
<reference evidence="4 5" key="1">
    <citation type="journal article" date="2015" name="Genome Announc.">
        <title>Genome Sequence of a Sulfate-Reducing Thermophilic Bacterium, Thermodesulfobacterium commune DSM 2178T (Phylum Thermodesulfobacteria).</title>
        <authorList>
            <person name="Bhatnagar S."/>
            <person name="Badger J.H."/>
            <person name="Madupu R."/>
            <person name="Khouri H.M."/>
            <person name="O'Connor E.M."/>
            <person name="Robb F.T."/>
            <person name="Ward N.L."/>
            <person name="Eisen J.A."/>
        </authorList>
    </citation>
    <scope>NUCLEOTIDE SEQUENCE [LARGE SCALE GENOMIC DNA]</scope>
    <source>
        <strain evidence="4 5">DSM 2178</strain>
    </source>
</reference>
<keyword evidence="1" id="KW-1188">Viral release from host cell</keyword>
<evidence type="ECO:0000313" key="4">
    <source>
        <dbReference type="EMBL" id="AIH04482.1"/>
    </source>
</evidence>
<dbReference type="eggNOG" id="COG5283">
    <property type="taxonomic scope" value="Bacteria"/>
</dbReference>
<evidence type="ECO:0000259" key="3">
    <source>
        <dbReference type="Pfam" id="PF10145"/>
    </source>
</evidence>
<dbReference type="EMBL" id="CP008796">
    <property type="protein sequence ID" value="AIH04482.1"/>
    <property type="molecule type" value="Genomic_DNA"/>
</dbReference>
<evidence type="ECO:0000256" key="1">
    <source>
        <dbReference type="ARBA" id="ARBA00022612"/>
    </source>
</evidence>
<dbReference type="STRING" id="289377.HL41_07120"/>
<dbReference type="PaxDb" id="289377-HL41_07120"/>
<dbReference type="KEGG" id="tcm:HL41_07120"/>
<evidence type="ECO:0000313" key="5">
    <source>
        <dbReference type="Proteomes" id="UP000028481"/>
    </source>
</evidence>
<gene>
    <name evidence="4" type="ORF">HL41_07120</name>
</gene>
<protein>
    <recommendedName>
        <fullName evidence="3">Phage tail tape measure protein domain-containing protein</fullName>
    </recommendedName>
</protein>
<feature type="transmembrane region" description="Helical" evidence="2">
    <location>
        <begin position="527"/>
        <end position="545"/>
    </location>
</feature>
<name>A0A075X0G2_9BACT</name>
<keyword evidence="2" id="KW-0472">Membrane</keyword>
<keyword evidence="2" id="KW-1133">Transmembrane helix</keyword>
<evidence type="ECO:0000256" key="2">
    <source>
        <dbReference type="SAM" id="Phobius"/>
    </source>
</evidence>
<keyword evidence="5" id="KW-1185">Reference proteome</keyword>
<sequence>MEKIFQLAILFKTIDQATRPIREIQKATQALQETVEKTASKFAQFKEKIEGFEKKALSIEGLVSTTAWVGASKTILGSFMELEDASLRLKSTFMESGGVVPEVFTKIDEEAKKLGAELPGTTADFYRLAAVMRQLGVEEDILASGGLRAAAYLGAVLNIPYEVAGEHVAKYRQALGIVGKDLIQFIDLIQRLGHLGVKPGEMAYAFSKLSGTLKLLGWQGLEFAKELSPIIARFIQLGMSGETVGTNLSRIFTQMLHPKKLHEFTSNLAQFGIKLELIDEKTGKLKGPAQLIAEFNKIKEAYEKGIISQKQLYEIASKLAGEEGEDLHMLMTIILEGAESYNKMSDAIRKQADLQQRIGVITNSLRNVWEAFTGTLQNVFAIVGSTLAPTLKKIADFLNDLADNIGQFLEKHKTLASIIGWSIGGFALFTVGIMATAGAIAAIMFPLKTFIWILGTLGPLMRGAGIATGFFRNHLLHALPAIWAKIKALTILSAQMARMAFTGLISGLKSVILAVRALSIGFFTSPIGWFALGIIALIGVVYLLWRHWDKVSKALSTIWNWLKSTWEKVSNALLTVWNFLKSSWQKVLEVFMYIHPLGILFKALNKLVQYVFGLDLFTAGKKIVESLWKGIEVLAMKPVEAMKNIVQKIRNLLPFSPAKEGPLADLHKIKLIETLAEAITPAPLIYAMTKAVEPVRAITQPLIQPVKQVLEPVRAITQPLIQPVKQVLEPVRAITQPLFSPTLRLPAPAILGASASPISIHVTQNITFQHGSISEKEKEAIAIDLKRAIERVLEQINWDKTRRAY</sequence>
<organism evidence="4 5">
    <name type="scientific">Thermodesulfobacterium commune DSM 2178</name>
    <dbReference type="NCBI Taxonomy" id="289377"/>
    <lineage>
        <taxon>Bacteria</taxon>
        <taxon>Pseudomonadati</taxon>
        <taxon>Thermodesulfobacteriota</taxon>
        <taxon>Thermodesulfobacteria</taxon>
        <taxon>Thermodesulfobacteriales</taxon>
        <taxon>Thermodesulfobacteriaceae</taxon>
        <taxon>Thermodesulfobacterium</taxon>
    </lineage>
</organism>
<dbReference type="HOGENOM" id="CLU_009365_0_0_0"/>